<keyword evidence="3" id="KW-1185">Reference proteome</keyword>
<evidence type="ECO:0000313" key="2">
    <source>
        <dbReference type="EMBL" id="ORV05316.1"/>
    </source>
</evidence>
<organism evidence="2 3">
    <name type="scientific">Mycolicibacterium fallax</name>
    <name type="common">Mycobacterium fallax</name>
    <dbReference type="NCBI Taxonomy" id="1793"/>
    <lineage>
        <taxon>Bacteria</taxon>
        <taxon>Bacillati</taxon>
        <taxon>Actinomycetota</taxon>
        <taxon>Actinomycetes</taxon>
        <taxon>Mycobacteriales</taxon>
        <taxon>Mycobacteriaceae</taxon>
        <taxon>Mycolicibacterium</taxon>
    </lineage>
</organism>
<evidence type="ECO:0000313" key="3">
    <source>
        <dbReference type="Proteomes" id="UP000193484"/>
    </source>
</evidence>
<dbReference type="EMBL" id="LQOJ01000025">
    <property type="protein sequence ID" value="ORV05277.1"/>
    <property type="molecule type" value="Genomic_DNA"/>
</dbReference>
<evidence type="ECO:0000313" key="1">
    <source>
        <dbReference type="EMBL" id="ORV05277.1"/>
    </source>
</evidence>
<sequence>MHYTQRLVLTAGVCQELRRSSDHLGAMRPQNALSLLAQWMRASYELPKNRDVDYMHDLTNPLLRETVPQLEDELVAGSEVCAALAFSYTADHSWELEKDQRKVRGLLRGYLTEFDPHPGAVR</sequence>
<reference evidence="2 3" key="1">
    <citation type="submission" date="2016-01" db="EMBL/GenBank/DDBJ databases">
        <title>The new phylogeny of the genus Mycobacterium.</title>
        <authorList>
            <person name="Tarcisio F."/>
            <person name="Conor M."/>
            <person name="Antonella G."/>
            <person name="Elisabetta G."/>
            <person name="Giulia F.S."/>
            <person name="Sara T."/>
            <person name="Anna F."/>
            <person name="Clotilde B."/>
            <person name="Roberto B."/>
            <person name="Veronica D.S."/>
            <person name="Fabio R."/>
            <person name="Monica P."/>
            <person name="Olivier J."/>
            <person name="Enrico T."/>
            <person name="Nicola S."/>
        </authorList>
    </citation>
    <scope>NUCLEOTIDE SEQUENCE [LARGE SCALE GENOMIC DNA]</scope>
    <source>
        <strain evidence="2 3">DSM 44179</strain>
    </source>
</reference>
<dbReference type="AlphaFoldDB" id="A0A1X1RGB8"/>
<dbReference type="EMBL" id="LQOJ01000025">
    <property type="protein sequence ID" value="ORV05316.1"/>
    <property type="molecule type" value="Genomic_DNA"/>
</dbReference>
<dbReference type="Proteomes" id="UP000193484">
    <property type="component" value="Unassembled WGS sequence"/>
</dbReference>
<name>A0A1X1RGB8_MYCFA</name>
<comment type="caution">
    <text evidence="2">The sequence shown here is derived from an EMBL/GenBank/DDBJ whole genome shotgun (WGS) entry which is preliminary data.</text>
</comment>
<gene>
    <name evidence="1" type="ORF">AWC04_06955</name>
    <name evidence="2" type="ORF">AWC04_07190</name>
</gene>
<accession>A0A1X1RGB8</accession>
<proteinExistence type="predicted"/>
<protein>
    <submittedName>
        <fullName evidence="2">Uncharacterized protein</fullName>
    </submittedName>
</protein>